<sequence>MNKLEANGFLYLLMIILFMVIFFYMGRLLRNMGWNFWIVNGLVSVGIGTLSSIGLYVLDVYSNMVMDDKINYVFMGVMMTIIIFYPLSLGFRGKKVDLKNFGFFHTKKK</sequence>
<feature type="transmembrane region" description="Helical" evidence="1">
    <location>
        <begin position="37"/>
        <end position="58"/>
    </location>
</feature>
<dbReference type="EMBL" id="JAAIWM010000001">
    <property type="protein sequence ID" value="NEY71040.1"/>
    <property type="molecule type" value="Genomic_DNA"/>
</dbReference>
<keyword evidence="3" id="KW-1185">Reference proteome</keyword>
<name>A0A6M0Q6C6_9BACI</name>
<feature type="transmembrane region" description="Helical" evidence="1">
    <location>
        <begin position="6"/>
        <end position="25"/>
    </location>
</feature>
<accession>A0A6M0Q6C6</accession>
<evidence type="ECO:0000313" key="3">
    <source>
        <dbReference type="Proteomes" id="UP000481043"/>
    </source>
</evidence>
<keyword evidence="1" id="KW-1133">Transmembrane helix</keyword>
<protein>
    <submittedName>
        <fullName evidence="2">Uncharacterized protein</fullName>
    </submittedName>
</protein>
<evidence type="ECO:0000256" key="1">
    <source>
        <dbReference type="SAM" id="Phobius"/>
    </source>
</evidence>
<feature type="transmembrane region" description="Helical" evidence="1">
    <location>
        <begin position="70"/>
        <end position="91"/>
    </location>
</feature>
<proteinExistence type="predicted"/>
<dbReference type="RefSeq" id="WP_163178168.1">
    <property type="nucleotide sequence ID" value="NZ_JAAIWM010000001.1"/>
</dbReference>
<dbReference type="AlphaFoldDB" id="A0A6M0Q6C6"/>
<keyword evidence="1" id="KW-0812">Transmembrane</keyword>
<evidence type="ECO:0000313" key="2">
    <source>
        <dbReference type="EMBL" id="NEY71040.1"/>
    </source>
</evidence>
<keyword evidence="1" id="KW-0472">Membrane</keyword>
<comment type="caution">
    <text evidence="2">The sequence shown here is derived from an EMBL/GenBank/DDBJ whole genome shotgun (WGS) entry which is preliminary data.</text>
</comment>
<reference evidence="2 3" key="1">
    <citation type="submission" date="2020-02" db="EMBL/GenBank/DDBJ databases">
        <title>Bacillus aquiflavi sp. nov., isolated from yellow water of strong flavor Chinese baijiu in Yibin region of China.</title>
        <authorList>
            <person name="Xie J."/>
        </authorList>
    </citation>
    <scope>NUCLEOTIDE SEQUENCE [LARGE SCALE GENOMIC DNA]</scope>
    <source>
        <strain evidence="2 3">SA4</strain>
    </source>
</reference>
<dbReference type="Proteomes" id="UP000481043">
    <property type="component" value="Unassembled WGS sequence"/>
</dbReference>
<gene>
    <name evidence="2" type="ORF">G4D63_04705</name>
</gene>
<organism evidence="2 3">
    <name type="scientific">Bacillus mesophilus</name>
    <dbReference type="NCBI Taxonomy" id="1808955"/>
    <lineage>
        <taxon>Bacteria</taxon>
        <taxon>Bacillati</taxon>
        <taxon>Bacillota</taxon>
        <taxon>Bacilli</taxon>
        <taxon>Bacillales</taxon>
        <taxon>Bacillaceae</taxon>
        <taxon>Bacillus</taxon>
    </lineage>
</organism>